<evidence type="ECO:0000313" key="11">
    <source>
        <dbReference type="EMBL" id="BCR05842.1"/>
    </source>
</evidence>
<feature type="domain" description="Acyl-CoA dehydrogenase/oxidase N-terminal" evidence="9">
    <location>
        <begin position="30"/>
        <end position="142"/>
    </location>
</feature>
<reference evidence="11 12" key="1">
    <citation type="journal article" date="2016" name="C (Basel)">
        <title>Selective Growth of and Electricity Production by Marine Exoelectrogenic Bacteria in Self-Aggregated Hydrogel of Microbially Reduced Graphene Oxide.</title>
        <authorList>
            <person name="Yoshida N."/>
            <person name="Goto Y."/>
            <person name="Miyata Y."/>
        </authorList>
    </citation>
    <scope>NUCLEOTIDE SEQUENCE [LARGE SCALE GENOMIC DNA]</scope>
    <source>
        <strain evidence="11 12">NIT-T3</strain>
    </source>
</reference>
<keyword evidence="6" id="KW-0560">Oxidoreductase</keyword>
<evidence type="ECO:0000256" key="3">
    <source>
        <dbReference type="ARBA" id="ARBA00011881"/>
    </source>
</evidence>
<dbReference type="InterPro" id="IPR013786">
    <property type="entry name" value="AcylCoA_DH/ox_N"/>
</dbReference>
<evidence type="ECO:0000259" key="10">
    <source>
        <dbReference type="Pfam" id="PF21263"/>
    </source>
</evidence>
<dbReference type="PANTHER" id="PTHR43884">
    <property type="entry name" value="ACYL-COA DEHYDROGENASE"/>
    <property type="match status" value="1"/>
</dbReference>
<organism evidence="11 12">
    <name type="scientific">Desulfuromonas versatilis</name>
    <dbReference type="NCBI Taxonomy" id="2802975"/>
    <lineage>
        <taxon>Bacteria</taxon>
        <taxon>Pseudomonadati</taxon>
        <taxon>Thermodesulfobacteriota</taxon>
        <taxon>Desulfuromonadia</taxon>
        <taxon>Desulfuromonadales</taxon>
        <taxon>Desulfuromonadaceae</taxon>
        <taxon>Desulfuromonas</taxon>
    </lineage>
</organism>
<comment type="subunit">
    <text evidence="3">Homotetramer.</text>
</comment>
<dbReference type="Gene3D" id="1.20.140.10">
    <property type="entry name" value="Butyryl-CoA Dehydrogenase, subunit A, domain 3"/>
    <property type="match status" value="2"/>
</dbReference>
<keyword evidence="4 6" id="KW-0285">Flavoprotein</keyword>
<evidence type="ECO:0000256" key="5">
    <source>
        <dbReference type="ARBA" id="ARBA00022827"/>
    </source>
</evidence>
<proteinExistence type="inferred from homology"/>
<dbReference type="Pfam" id="PF21263">
    <property type="entry name" value="Acyl-CoA-dh_C"/>
    <property type="match status" value="1"/>
</dbReference>
<dbReference type="InterPro" id="IPR036250">
    <property type="entry name" value="AcylCo_DH-like_C"/>
</dbReference>
<dbReference type="Pfam" id="PF00441">
    <property type="entry name" value="Acyl-CoA_dh_1"/>
    <property type="match status" value="1"/>
</dbReference>
<evidence type="ECO:0000259" key="9">
    <source>
        <dbReference type="Pfam" id="PF02771"/>
    </source>
</evidence>
<reference evidence="11 12" key="2">
    <citation type="journal article" date="2021" name="Int. J. Syst. Evol. Microbiol.">
        <title>Isolation and Polyphasic Characterization of Desulfuromonas versatilis sp. Nov., an Electrogenic Bacteria Capable of Versatile Metabolism Isolated from a Graphene Oxide-Reducing Enrichment Culture.</title>
        <authorList>
            <person name="Xie L."/>
            <person name="Yoshida N."/>
            <person name="Ishii S."/>
            <person name="Meng L."/>
        </authorList>
    </citation>
    <scope>NUCLEOTIDE SEQUENCE [LARGE SCALE GENOMIC DNA]</scope>
    <source>
        <strain evidence="11 12">NIT-T3</strain>
    </source>
</reference>
<dbReference type="InterPro" id="IPR006091">
    <property type="entry name" value="Acyl-CoA_Oxase/DH_mid-dom"/>
</dbReference>
<dbReference type="Pfam" id="PF02770">
    <property type="entry name" value="Acyl-CoA_dh_M"/>
    <property type="match status" value="1"/>
</dbReference>
<dbReference type="Gene3D" id="2.40.110.10">
    <property type="entry name" value="Butyryl-CoA Dehydrogenase, subunit A, domain 2"/>
    <property type="match status" value="1"/>
</dbReference>
<dbReference type="PANTHER" id="PTHR43884:SF12">
    <property type="entry name" value="ISOVALERYL-COA DEHYDROGENASE, MITOCHONDRIAL-RELATED"/>
    <property type="match status" value="1"/>
</dbReference>
<dbReference type="SUPFAM" id="SSF56645">
    <property type="entry name" value="Acyl-CoA dehydrogenase NM domain-like"/>
    <property type="match status" value="1"/>
</dbReference>
<dbReference type="PROSITE" id="PS00072">
    <property type="entry name" value="ACYL_COA_DH_1"/>
    <property type="match status" value="1"/>
</dbReference>
<dbReference type="InterPro" id="IPR037069">
    <property type="entry name" value="AcylCoA_DH/ox_N_sf"/>
</dbReference>
<gene>
    <name evidence="11" type="ORF">DESUT3_29110</name>
</gene>
<feature type="domain" description="Acyl-CoA dehydrogenase-like C-terminal" evidence="10">
    <location>
        <begin position="464"/>
        <end position="566"/>
    </location>
</feature>
<comment type="cofactor">
    <cofactor evidence="1 6">
        <name>FAD</name>
        <dbReference type="ChEBI" id="CHEBI:57692"/>
    </cofactor>
</comment>
<evidence type="ECO:0000256" key="6">
    <source>
        <dbReference type="RuleBase" id="RU362125"/>
    </source>
</evidence>
<evidence type="ECO:0000256" key="2">
    <source>
        <dbReference type="ARBA" id="ARBA00009347"/>
    </source>
</evidence>
<accession>A0ABN6E0Z0</accession>
<dbReference type="Proteomes" id="UP001319827">
    <property type="component" value="Chromosome"/>
</dbReference>
<dbReference type="InterPro" id="IPR009100">
    <property type="entry name" value="AcylCoA_DH/oxidase_NM_dom_sf"/>
</dbReference>
<dbReference type="InterPro" id="IPR046373">
    <property type="entry name" value="Acyl-CoA_Oxase/DH_mid-dom_sf"/>
</dbReference>
<name>A0ABN6E0Z0_9BACT</name>
<dbReference type="InterPro" id="IPR049426">
    <property type="entry name" value="Acyl-CoA-dh-like_C"/>
</dbReference>
<feature type="domain" description="Acyl-CoA dehydrogenase/oxidase C-terminal" evidence="7">
    <location>
        <begin position="251"/>
        <end position="414"/>
    </location>
</feature>
<evidence type="ECO:0000259" key="8">
    <source>
        <dbReference type="Pfam" id="PF02770"/>
    </source>
</evidence>
<keyword evidence="12" id="KW-1185">Reference proteome</keyword>
<dbReference type="InterPro" id="IPR006089">
    <property type="entry name" value="Acyl-CoA_DH_CS"/>
</dbReference>
<sequence>MKMKRRILKGGEFLVTEVGCDEVFTPEDFSDEQKQIGETTEQFVASELAPHIEEMDAGNFDLVVEGMRKAGELGLLMIDAPEMYGGLELDKATSMLVGEKLAPSGSFSVAFAAHSGIGTLPLIYYGTEAQKEKYLEKIISGEWVAAYCLTEPGSGSDALGAQATATLSADGRYYLLNGVKQFITNGGFAELFTVFAKIDKQHFTAFLVERGFEGLVVGPEEKKLGIKGSSTTPIILDNCRVPVENLLGEIGKGHKIAFNVLNVGRFKLGAGVTGAAKMALGEAIRYANERKQFGKPISSFGAIGEKLADMTAETFASESLVYRLAGLLDTKLATIDKGIDNYYEEYQKGIEEYAPECAISKVFCSEVLARVVDEVVQIFGGYGYVSGYPAERFYRDERINRIFEGTNEVNRLLIPGMILRKSLKGELPLQAEAMKAFEALMTPSFDELDQSDPFAAEKALLKCLKTLFLILAGAAVKKHLAGLQDEQEILIAAADLAIQIFAIESAVLRAEKIHPSASERKRQLLRAAVKVFTFSATEVAGSAAKKGAFYLEEGDNLAMILSGVRRFTRYDASGLLQAKRALARAASEEGRYIF</sequence>
<protein>
    <submittedName>
        <fullName evidence="11">Acyl-CoA dehydrogenase</fullName>
    </submittedName>
</protein>
<evidence type="ECO:0000259" key="7">
    <source>
        <dbReference type="Pfam" id="PF00441"/>
    </source>
</evidence>
<dbReference type="EMBL" id="AP024355">
    <property type="protein sequence ID" value="BCR05842.1"/>
    <property type="molecule type" value="Genomic_DNA"/>
</dbReference>
<dbReference type="InterPro" id="IPR009075">
    <property type="entry name" value="AcylCo_DH/oxidase_C"/>
</dbReference>
<feature type="domain" description="Acyl-CoA oxidase/dehydrogenase middle" evidence="8">
    <location>
        <begin position="146"/>
        <end position="239"/>
    </location>
</feature>
<evidence type="ECO:0000256" key="1">
    <source>
        <dbReference type="ARBA" id="ARBA00001974"/>
    </source>
</evidence>
<dbReference type="Pfam" id="PF02771">
    <property type="entry name" value="Acyl-CoA_dh_N"/>
    <property type="match status" value="1"/>
</dbReference>
<comment type="similarity">
    <text evidence="2 6">Belongs to the acyl-CoA dehydrogenase family.</text>
</comment>
<keyword evidence="5 6" id="KW-0274">FAD</keyword>
<dbReference type="SUPFAM" id="SSF47203">
    <property type="entry name" value="Acyl-CoA dehydrogenase C-terminal domain-like"/>
    <property type="match status" value="1"/>
</dbReference>
<evidence type="ECO:0000256" key="4">
    <source>
        <dbReference type="ARBA" id="ARBA00022630"/>
    </source>
</evidence>
<dbReference type="Gene3D" id="1.10.540.10">
    <property type="entry name" value="Acyl-CoA dehydrogenase/oxidase, N-terminal domain"/>
    <property type="match status" value="1"/>
</dbReference>
<evidence type="ECO:0000313" key="12">
    <source>
        <dbReference type="Proteomes" id="UP001319827"/>
    </source>
</evidence>